<sequence>MPGQGLTLLSLDGGGVRGLSSLHILKHLMERIKDEKGLAEEPKPCEYFDMIGGTSTGGLIAIMLGHLRMSVNECIRAYLRLTQRVFTPIRSKYVSFGFSRHLGDVVSRFDSAALEEVVKRIIRDASLDPDALFYDEDRASQCKVFVCALQSEIATPVLLTNYKSKRSDSDRRESVKIWQAARATSAASGFFDAQEIEMSAGYVETYTDGATGYNNPIRQLWTEAREVFLPQGERLEDHLDAIISIGTGTPALKAFGTNLKDIATALVRIATETDNTANHFQREYKELDRDGLYCRLSVANGLQDIGLEDHQKADKIMAATKAYLDHPDTVSKLTKCLERMSQHECLYEMNCTDRVRNQEGHLPFPTSTARALELLDSISAYNHDRVQLSLAQERLPGTAEWIFGSDQYKEWWNADHTSFLLCTGPIGCGKSILATFVIENLLKQSSPVFYYFCHESWEASPDAQSILRSILKQIVLFCARTRQPLSDETVARLEEASKESTGLDARELIINHLHLLTDAFLIIDGLDLLEEPHISQIRETLVAISRSSQVHRLKTALFYRRTLARGVDLSTQWKHTIQLPLSIDHQGSDIRAFVNSEVDRRQQYRKITDSALTLEWIKTELISRGEQMFLWIVLQLDSLWTDVYSEADIRDRMNELPRGLESTYNRCLEQIVRVKDGKQEQMAHKIMLWTMCAARQLTTAETQRLVALDDKDEDIHSEQFLNHDPTAYCANLLVLGCGGPQFTHPSVKQFLTDPSKLDPELKWEALPLKVANCQVGRLCGRFMKRYLQLVPRGRTAKTPVDVALNVMRGVLTNPLVQSIVDSPFGLKVVDASVRQKLRISIDQITHNARHVHSQAASPQPAHATDPDGFAPITHYIYQNWLFHTADMTRDEFREQFFHFCLYSDAWLPWQSEGNYEVEHLRNLIQCAISVAHIPLLYLACDQVEKMDKYNAVFGKPLASDLLPIDYTITTGNLEMVKILMSYYLRHMSLGGHFTNAVLHAARCNNIDILEYFKTALPSILGEGSTIDSLLDIIIANDNPSLLQWWLYTFPGRRQTESVSNQFLKAVLEICKTRVERTACLIPLLEQWIRMEAAAKAQTALLNQVNSISLPKDCLPVIVQVGKTSPVEITLSQLELLTPGDTDSLLDTALTLPLSDALPILKVIILHNRRKEEHWVKESILGPRDQFSRRLLPWLKQLFCAIVPENGAIITDELQASTLLQLLEVLPDETLVDLLASHCPDCQLHDRWNHNILYALAHRPTAHALQVLKARNLLPQLDLNATDDYGWGPLHVAATRGYNEVVIFLLVHGADPQRRNDRSETPAKLAEMSGATPTIAILDRWENSPIGVLHRAFMEQHATALQTHPGMEWEWALQLSVWRALDNLYAKAEDAGEPISSVTLDSVARGIRVTSPSSFPDDYSYYMRSRQMWIRQ</sequence>
<evidence type="ECO:0000313" key="11">
    <source>
        <dbReference type="Proteomes" id="UP001143548"/>
    </source>
</evidence>
<dbReference type="InterPro" id="IPR036770">
    <property type="entry name" value="Ankyrin_rpt-contain_sf"/>
</dbReference>
<keyword evidence="7" id="KW-0040">ANK repeat</keyword>
<dbReference type="PROSITE" id="PS50088">
    <property type="entry name" value="ANK_REPEAT"/>
    <property type="match status" value="1"/>
</dbReference>
<evidence type="ECO:0000256" key="4">
    <source>
        <dbReference type="ARBA" id="ARBA00022963"/>
    </source>
</evidence>
<keyword evidence="3 8" id="KW-0378">Hydrolase</keyword>
<dbReference type="Pfam" id="PF01734">
    <property type="entry name" value="Patatin"/>
    <property type="match status" value="1"/>
</dbReference>
<dbReference type="Pfam" id="PF13857">
    <property type="entry name" value="Ank_5"/>
    <property type="match status" value="1"/>
</dbReference>
<feature type="short sequence motif" description="DGA/G" evidence="8">
    <location>
        <begin position="208"/>
        <end position="210"/>
    </location>
</feature>
<dbReference type="Gene3D" id="3.40.50.300">
    <property type="entry name" value="P-loop containing nucleotide triphosphate hydrolases"/>
    <property type="match status" value="1"/>
</dbReference>
<dbReference type="PROSITE" id="PS50297">
    <property type="entry name" value="ANK_REP_REGION"/>
    <property type="match status" value="1"/>
</dbReference>
<organism evidence="10 11">
    <name type="scientific">Aspergillus brasiliensis</name>
    <dbReference type="NCBI Taxonomy" id="319629"/>
    <lineage>
        <taxon>Eukaryota</taxon>
        <taxon>Fungi</taxon>
        <taxon>Dikarya</taxon>
        <taxon>Ascomycota</taxon>
        <taxon>Pezizomycotina</taxon>
        <taxon>Eurotiomycetes</taxon>
        <taxon>Eurotiomycetidae</taxon>
        <taxon>Eurotiales</taxon>
        <taxon>Aspergillaceae</taxon>
        <taxon>Aspergillus</taxon>
        <taxon>Aspergillus subgen. Circumdati</taxon>
    </lineage>
</organism>
<evidence type="ECO:0000256" key="6">
    <source>
        <dbReference type="ARBA" id="ARBA00023422"/>
    </source>
</evidence>
<gene>
    <name evidence="10" type="ORF">AbraCBS73388_003144</name>
</gene>
<proteinExistence type="predicted"/>
<dbReference type="InterPro" id="IPR002110">
    <property type="entry name" value="Ankyrin_rpt"/>
</dbReference>
<dbReference type="Gene3D" id="1.25.40.20">
    <property type="entry name" value="Ankyrin repeat-containing domain"/>
    <property type="match status" value="1"/>
</dbReference>
<evidence type="ECO:0000259" key="9">
    <source>
        <dbReference type="PROSITE" id="PS51635"/>
    </source>
</evidence>
<feature type="short sequence motif" description="GXSXG" evidence="8">
    <location>
        <begin position="53"/>
        <end position="57"/>
    </location>
</feature>
<evidence type="ECO:0000256" key="7">
    <source>
        <dbReference type="PROSITE-ProRule" id="PRU00023"/>
    </source>
</evidence>
<dbReference type="EC" id="3.1.1.4" evidence="1"/>
<evidence type="ECO:0000256" key="1">
    <source>
        <dbReference type="ARBA" id="ARBA00013278"/>
    </source>
</evidence>
<dbReference type="EMBL" id="BROQ01000162">
    <property type="protein sequence ID" value="GKZ26763.1"/>
    <property type="molecule type" value="Genomic_DNA"/>
</dbReference>
<dbReference type="Gene3D" id="3.40.1090.10">
    <property type="entry name" value="Cytosolic phospholipase A2 catalytic domain"/>
    <property type="match status" value="1"/>
</dbReference>
<dbReference type="InterPro" id="IPR056884">
    <property type="entry name" value="NPHP3-like_N"/>
</dbReference>
<evidence type="ECO:0000256" key="5">
    <source>
        <dbReference type="ARBA" id="ARBA00023098"/>
    </source>
</evidence>
<feature type="repeat" description="ANK" evidence="7">
    <location>
        <begin position="1284"/>
        <end position="1316"/>
    </location>
</feature>
<protein>
    <recommendedName>
        <fullName evidence="1">phospholipase A2</fullName>
        <ecNumber evidence="1">3.1.1.4</ecNumber>
    </recommendedName>
</protein>
<evidence type="ECO:0000256" key="2">
    <source>
        <dbReference type="ARBA" id="ARBA00022737"/>
    </source>
</evidence>
<dbReference type="InterPro" id="IPR016035">
    <property type="entry name" value="Acyl_Trfase/lysoPLipase"/>
</dbReference>
<dbReference type="SMART" id="SM00248">
    <property type="entry name" value="ANK"/>
    <property type="match status" value="3"/>
</dbReference>
<comment type="caution">
    <text evidence="10">The sequence shown here is derived from an EMBL/GenBank/DDBJ whole genome shotgun (WGS) entry which is preliminary data.</text>
</comment>
<dbReference type="InterPro" id="IPR002641">
    <property type="entry name" value="PNPLA_dom"/>
</dbReference>
<dbReference type="GO" id="GO:0046486">
    <property type="term" value="P:glycerolipid metabolic process"/>
    <property type="evidence" value="ECO:0007669"/>
    <property type="project" value="UniProtKB-ARBA"/>
</dbReference>
<dbReference type="CDD" id="cd07216">
    <property type="entry name" value="Pat17_PNPLA8_PNPLA9_like3"/>
    <property type="match status" value="1"/>
</dbReference>
<accession>A0A9W6DRY9</accession>
<dbReference type="InterPro" id="IPR027417">
    <property type="entry name" value="P-loop_NTPase"/>
</dbReference>
<keyword evidence="4 8" id="KW-0442">Lipid degradation</keyword>
<dbReference type="Pfam" id="PF24883">
    <property type="entry name" value="NPHP3_N"/>
    <property type="match status" value="1"/>
</dbReference>
<feature type="short sequence motif" description="GXGXXG" evidence="8">
    <location>
        <begin position="13"/>
        <end position="18"/>
    </location>
</feature>
<dbReference type="SUPFAM" id="SSF52151">
    <property type="entry name" value="FabD/lysophospholipase-like"/>
    <property type="match status" value="1"/>
</dbReference>
<name>A0A9W6DRY9_9EURO</name>
<evidence type="ECO:0000256" key="8">
    <source>
        <dbReference type="PROSITE-ProRule" id="PRU01161"/>
    </source>
</evidence>
<dbReference type="GO" id="GO:0016020">
    <property type="term" value="C:membrane"/>
    <property type="evidence" value="ECO:0007669"/>
    <property type="project" value="TreeGrafter"/>
</dbReference>
<keyword evidence="2" id="KW-0677">Repeat</keyword>
<dbReference type="PANTHER" id="PTHR24185">
    <property type="entry name" value="CALCIUM-INDEPENDENT PHOSPHOLIPASE A2-GAMMA"/>
    <property type="match status" value="1"/>
</dbReference>
<dbReference type="Proteomes" id="UP001143548">
    <property type="component" value="Unassembled WGS sequence"/>
</dbReference>
<dbReference type="SUPFAM" id="SSF48403">
    <property type="entry name" value="Ankyrin repeat"/>
    <property type="match status" value="1"/>
</dbReference>
<dbReference type="PANTHER" id="PTHR24185:SF1">
    <property type="entry name" value="CALCIUM-INDEPENDENT PHOSPHOLIPASE A2-GAMMA"/>
    <property type="match status" value="1"/>
</dbReference>
<dbReference type="GO" id="GO:0047499">
    <property type="term" value="F:calcium-independent phospholipase A2 activity"/>
    <property type="evidence" value="ECO:0007669"/>
    <property type="project" value="TreeGrafter"/>
</dbReference>
<dbReference type="GO" id="GO:0019369">
    <property type="term" value="P:arachidonate metabolic process"/>
    <property type="evidence" value="ECO:0007669"/>
    <property type="project" value="TreeGrafter"/>
</dbReference>
<feature type="active site" description="Proton acceptor" evidence="8">
    <location>
        <position position="208"/>
    </location>
</feature>
<feature type="active site" description="Nucleophile" evidence="8">
    <location>
        <position position="55"/>
    </location>
</feature>
<feature type="domain" description="PNPLA" evidence="9">
    <location>
        <begin position="9"/>
        <end position="221"/>
    </location>
</feature>
<reference evidence="10" key="1">
    <citation type="submission" date="2022-07" db="EMBL/GenBank/DDBJ databases">
        <title>Taxonomy of Aspergillus series Nigri: significant species reduction supported by multi-species coalescent approaches.</title>
        <authorList>
            <person name="Bian C."/>
            <person name="Kusuya Y."/>
            <person name="Sklenar F."/>
            <person name="D'hooge E."/>
            <person name="Yaguchi T."/>
            <person name="Takahashi H."/>
            <person name="Hubka V."/>
        </authorList>
    </citation>
    <scope>NUCLEOTIDE SEQUENCE</scope>
    <source>
        <strain evidence="10">CBS 733.88</strain>
    </source>
</reference>
<comment type="catalytic activity">
    <reaction evidence="6">
        <text>a 1,2-diacyl-sn-glycero-3-phosphocholine + H2O = a 1-acyl-sn-glycero-3-phosphocholine + a fatty acid + H(+)</text>
        <dbReference type="Rhea" id="RHEA:15801"/>
        <dbReference type="ChEBI" id="CHEBI:15377"/>
        <dbReference type="ChEBI" id="CHEBI:15378"/>
        <dbReference type="ChEBI" id="CHEBI:28868"/>
        <dbReference type="ChEBI" id="CHEBI:57643"/>
        <dbReference type="ChEBI" id="CHEBI:58168"/>
        <dbReference type="EC" id="3.1.1.4"/>
    </reaction>
    <physiologicalReaction direction="left-to-right" evidence="6">
        <dbReference type="Rhea" id="RHEA:15802"/>
    </physiologicalReaction>
</comment>
<evidence type="ECO:0000313" key="10">
    <source>
        <dbReference type="EMBL" id="GKZ26763.1"/>
    </source>
</evidence>
<keyword evidence="5 8" id="KW-0443">Lipid metabolism</keyword>
<dbReference type="SUPFAM" id="SSF52540">
    <property type="entry name" value="P-loop containing nucleoside triphosphate hydrolases"/>
    <property type="match status" value="1"/>
</dbReference>
<evidence type="ECO:0000256" key="3">
    <source>
        <dbReference type="ARBA" id="ARBA00022801"/>
    </source>
</evidence>
<dbReference type="PROSITE" id="PS51635">
    <property type="entry name" value="PNPLA"/>
    <property type="match status" value="1"/>
</dbReference>
<dbReference type="GO" id="GO:0016042">
    <property type="term" value="P:lipid catabolic process"/>
    <property type="evidence" value="ECO:0007669"/>
    <property type="project" value="UniProtKB-UniRule"/>
</dbReference>